<dbReference type="InterPro" id="IPR012902">
    <property type="entry name" value="N_methyl_site"/>
</dbReference>
<accession>A0A290QAE8</accession>
<dbReference type="PROSITE" id="PS00409">
    <property type="entry name" value="PROKAR_NTER_METHYL"/>
    <property type="match status" value="1"/>
</dbReference>
<evidence type="ECO:0000313" key="3">
    <source>
        <dbReference type="Proteomes" id="UP000217265"/>
    </source>
</evidence>
<proteinExistence type="predicted"/>
<keyword evidence="1" id="KW-0812">Transmembrane</keyword>
<feature type="transmembrane region" description="Helical" evidence="1">
    <location>
        <begin position="21"/>
        <end position="40"/>
    </location>
</feature>
<dbReference type="AlphaFoldDB" id="A0A290QAE8"/>
<evidence type="ECO:0000256" key="1">
    <source>
        <dbReference type="SAM" id="Phobius"/>
    </source>
</evidence>
<sequence>MNKSPFRLVTRRKSGFSLVEMIGVLAIIAILAVVIVPKVFSTIASSRITNAVGSITSMKTAVADFASKYGTIPVSGTTTARLDDLLVTAGALESRFVVKIGTQPVNPPIAGGVWARNAAGTWAATGGSTQATQTRIVSQTSNTTAPATAAGRNFQLDGTNDLPAGSIVISAIVMQLTANEARELSVRIDGDVGSETTTATADARGKVVYAAGAGTKNVYVYLAHQ</sequence>
<name>A0A290QAE8_9BACT</name>
<dbReference type="Gene3D" id="3.30.700.10">
    <property type="entry name" value="Glycoprotein, Type 4 Pilin"/>
    <property type="match status" value="1"/>
</dbReference>
<dbReference type="Proteomes" id="UP000217265">
    <property type="component" value="Chromosome"/>
</dbReference>
<dbReference type="KEGG" id="vbh:CMV30_16935"/>
<reference evidence="2 3" key="1">
    <citation type="submission" date="2017-09" db="EMBL/GenBank/DDBJ databases">
        <title>Complete genome sequence of Verrucomicrobial strain HZ-65, isolated from freshwater.</title>
        <authorList>
            <person name="Choi A."/>
        </authorList>
    </citation>
    <scope>NUCLEOTIDE SEQUENCE [LARGE SCALE GENOMIC DNA]</scope>
    <source>
        <strain evidence="2 3">HZ-65</strain>
    </source>
</reference>
<dbReference type="InterPro" id="IPR045584">
    <property type="entry name" value="Pilin-like"/>
</dbReference>
<organism evidence="2 3">
    <name type="scientific">Nibricoccus aquaticus</name>
    <dbReference type="NCBI Taxonomy" id="2576891"/>
    <lineage>
        <taxon>Bacteria</taxon>
        <taxon>Pseudomonadati</taxon>
        <taxon>Verrucomicrobiota</taxon>
        <taxon>Opitutia</taxon>
        <taxon>Opitutales</taxon>
        <taxon>Opitutaceae</taxon>
        <taxon>Nibricoccus</taxon>
    </lineage>
</organism>
<evidence type="ECO:0008006" key="4">
    <source>
        <dbReference type="Google" id="ProtNLM"/>
    </source>
</evidence>
<protein>
    <recommendedName>
        <fullName evidence="4">Prepilin-type cleavage/methylation domain-containing protein</fullName>
    </recommendedName>
</protein>
<dbReference type="Pfam" id="PF07963">
    <property type="entry name" value="N_methyl"/>
    <property type="match status" value="1"/>
</dbReference>
<keyword evidence="1" id="KW-0472">Membrane</keyword>
<dbReference type="NCBIfam" id="TIGR02532">
    <property type="entry name" value="IV_pilin_GFxxxE"/>
    <property type="match status" value="1"/>
</dbReference>
<dbReference type="RefSeq" id="WP_096057123.1">
    <property type="nucleotide sequence ID" value="NZ_CP023344.1"/>
</dbReference>
<keyword evidence="3" id="KW-1185">Reference proteome</keyword>
<dbReference type="PANTHER" id="PTHR30093">
    <property type="entry name" value="GENERAL SECRETION PATHWAY PROTEIN G"/>
    <property type="match status" value="1"/>
</dbReference>
<evidence type="ECO:0000313" key="2">
    <source>
        <dbReference type="EMBL" id="ATC65494.1"/>
    </source>
</evidence>
<dbReference type="EMBL" id="CP023344">
    <property type="protein sequence ID" value="ATC65494.1"/>
    <property type="molecule type" value="Genomic_DNA"/>
</dbReference>
<gene>
    <name evidence="2" type="ORF">CMV30_16935</name>
</gene>
<keyword evidence="1" id="KW-1133">Transmembrane helix</keyword>
<dbReference type="SUPFAM" id="SSF54523">
    <property type="entry name" value="Pili subunits"/>
    <property type="match status" value="1"/>
</dbReference>